<dbReference type="PROSITE" id="PS51729">
    <property type="entry name" value="GNAT_YJDJ"/>
    <property type="match status" value="1"/>
</dbReference>
<dbReference type="Proteomes" id="UP000675163">
    <property type="component" value="Unassembled WGS sequence"/>
</dbReference>
<gene>
    <name evidence="2" type="ORF">JOF28_000023</name>
</gene>
<name>A0A940PV65_9MICO</name>
<accession>A0A940PV65</accession>
<comment type="caution">
    <text evidence="2">The sequence shown here is derived from an EMBL/GenBank/DDBJ whole genome shotgun (WGS) entry which is preliminary data.</text>
</comment>
<keyword evidence="3" id="KW-1185">Reference proteome</keyword>
<sequence length="114" mass="12213">MARYLDEAQAAAAGFTIAHEPEAHRFTVTHATAAGPELVGEAHYSLLGETVIDFDHTLVTPTLRGTGLSGLLAQHALSSELAQSRRIAASCWFIEGYLKKHPELRSASTPTDQG</sequence>
<dbReference type="EMBL" id="JAFIDA010000001">
    <property type="protein sequence ID" value="MBP1324791.1"/>
    <property type="molecule type" value="Genomic_DNA"/>
</dbReference>
<dbReference type="AlphaFoldDB" id="A0A940PV65"/>
<dbReference type="InterPro" id="IPR045057">
    <property type="entry name" value="Gcn5-rel_NAT"/>
</dbReference>
<dbReference type="InterPro" id="IPR016181">
    <property type="entry name" value="Acyl_CoA_acyltransferase"/>
</dbReference>
<dbReference type="RefSeq" id="WP_209703919.1">
    <property type="nucleotide sequence ID" value="NZ_JAFIDA010000001.1"/>
</dbReference>
<proteinExistence type="predicted"/>
<dbReference type="Pfam" id="PF14542">
    <property type="entry name" value="Acetyltransf_CG"/>
    <property type="match status" value="1"/>
</dbReference>
<evidence type="ECO:0000313" key="2">
    <source>
        <dbReference type="EMBL" id="MBP1324791.1"/>
    </source>
</evidence>
<dbReference type="InterPro" id="IPR031165">
    <property type="entry name" value="GNAT_YJDJ"/>
</dbReference>
<feature type="domain" description="N-acetyltransferase" evidence="1">
    <location>
        <begin position="18"/>
        <end position="109"/>
    </location>
</feature>
<dbReference type="PANTHER" id="PTHR31435:SF9">
    <property type="entry name" value="PROTEIN NATD1"/>
    <property type="match status" value="1"/>
</dbReference>
<evidence type="ECO:0000313" key="3">
    <source>
        <dbReference type="Proteomes" id="UP000675163"/>
    </source>
</evidence>
<dbReference type="PANTHER" id="PTHR31435">
    <property type="entry name" value="PROTEIN NATD1"/>
    <property type="match status" value="1"/>
</dbReference>
<organism evidence="2 3">
    <name type="scientific">Leucobacter exalbidus</name>
    <dbReference type="NCBI Taxonomy" id="662960"/>
    <lineage>
        <taxon>Bacteria</taxon>
        <taxon>Bacillati</taxon>
        <taxon>Actinomycetota</taxon>
        <taxon>Actinomycetes</taxon>
        <taxon>Micrococcales</taxon>
        <taxon>Microbacteriaceae</taxon>
        <taxon>Leucobacter</taxon>
    </lineage>
</organism>
<evidence type="ECO:0000259" key="1">
    <source>
        <dbReference type="PROSITE" id="PS51729"/>
    </source>
</evidence>
<dbReference type="Gene3D" id="3.40.630.30">
    <property type="match status" value="1"/>
</dbReference>
<reference evidence="2" key="1">
    <citation type="submission" date="2021-02" db="EMBL/GenBank/DDBJ databases">
        <title>Sequencing the genomes of 1000 actinobacteria strains.</title>
        <authorList>
            <person name="Klenk H.-P."/>
        </authorList>
    </citation>
    <scope>NUCLEOTIDE SEQUENCE</scope>
    <source>
        <strain evidence="2">DSM 22850</strain>
    </source>
</reference>
<protein>
    <submittedName>
        <fullName evidence="2">GNAT family acetyltransferase</fullName>
    </submittedName>
</protein>
<dbReference type="SUPFAM" id="SSF55729">
    <property type="entry name" value="Acyl-CoA N-acyltransferases (Nat)"/>
    <property type="match status" value="1"/>
</dbReference>